<comment type="caution">
    <text evidence="2">The sequence shown here is derived from an EMBL/GenBank/DDBJ whole genome shotgun (WGS) entry which is preliminary data.</text>
</comment>
<sequence>MSPDISSSVSNEALARRPCSDDKDCRGPFVCSPWAGRCTKKMNPPLLPSQANQLADASPSNESLINRCQRYFVGLSLPVLNPLLVSRAIIGNKTFVGYFVGYHIPNVNKSKCTKIGNVVVIT</sequence>
<organism evidence="2 3">
    <name type="scientific">Melipona bicolor</name>
    <dbReference type="NCBI Taxonomy" id="60889"/>
    <lineage>
        <taxon>Eukaryota</taxon>
        <taxon>Metazoa</taxon>
        <taxon>Ecdysozoa</taxon>
        <taxon>Arthropoda</taxon>
        <taxon>Hexapoda</taxon>
        <taxon>Insecta</taxon>
        <taxon>Pterygota</taxon>
        <taxon>Neoptera</taxon>
        <taxon>Endopterygota</taxon>
        <taxon>Hymenoptera</taxon>
        <taxon>Apocrita</taxon>
        <taxon>Aculeata</taxon>
        <taxon>Apoidea</taxon>
        <taxon>Anthophila</taxon>
        <taxon>Apidae</taxon>
        <taxon>Melipona</taxon>
    </lineage>
</organism>
<feature type="region of interest" description="Disordered" evidence="1">
    <location>
        <begin position="1"/>
        <end position="23"/>
    </location>
</feature>
<name>A0AA40G7J1_9HYME</name>
<evidence type="ECO:0000313" key="2">
    <source>
        <dbReference type="EMBL" id="KAK1132549.1"/>
    </source>
</evidence>
<dbReference type="AlphaFoldDB" id="A0AA40G7J1"/>
<dbReference type="Proteomes" id="UP001177670">
    <property type="component" value="Unassembled WGS sequence"/>
</dbReference>
<evidence type="ECO:0000256" key="1">
    <source>
        <dbReference type="SAM" id="MobiDB-lite"/>
    </source>
</evidence>
<accession>A0AA40G7J1</accession>
<reference evidence="2" key="1">
    <citation type="submission" date="2021-10" db="EMBL/GenBank/DDBJ databases">
        <title>Melipona bicolor Genome sequencing and assembly.</title>
        <authorList>
            <person name="Araujo N.S."/>
            <person name="Arias M.C."/>
        </authorList>
    </citation>
    <scope>NUCLEOTIDE SEQUENCE</scope>
    <source>
        <strain evidence="2">USP_2M_L1-L4_2017</strain>
        <tissue evidence="2">Whole body</tissue>
    </source>
</reference>
<proteinExistence type="predicted"/>
<gene>
    <name evidence="2" type="ORF">K0M31_013932</name>
</gene>
<feature type="compositionally biased region" description="Basic and acidic residues" evidence="1">
    <location>
        <begin position="14"/>
        <end position="23"/>
    </location>
</feature>
<evidence type="ECO:0000313" key="3">
    <source>
        <dbReference type="Proteomes" id="UP001177670"/>
    </source>
</evidence>
<keyword evidence="3" id="KW-1185">Reference proteome</keyword>
<feature type="compositionally biased region" description="Polar residues" evidence="1">
    <location>
        <begin position="1"/>
        <end position="11"/>
    </location>
</feature>
<dbReference type="EMBL" id="JAHYIQ010000004">
    <property type="protein sequence ID" value="KAK1132549.1"/>
    <property type="molecule type" value="Genomic_DNA"/>
</dbReference>
<protein>
    <submittedName>
        <fullName evidence="2">Uncharacterized protein</fullName>
    </submittedName>
</protein>